<dbReference type="PROSITE" id="PS50109">
    <property type="entry name" value="HIS_KIN"/>
    <property type="match status" value="1"/>
</dbReference>
<keyword evidence="8" id="KW-0902">Two-component regulatory system</keyword>
<dbReference type="Proteomes" id="UP000053923">
    <property type="component" value="Unassembled WGS sequence"/>
</dbReference>
<dbReference type="GO" id="GO:0006396">
    <property type="term" value="P:RNA processing"/>
    <property type="evidence" value="ECO:0007669"/>
    <property type="project" value="InterPro"/>
</dbReference>
<dbReference type="PROSITE" id="PS50142">
    <property type="entry name" value="RNASE_3_2"/>
    <property type="match status" value="1"/>
</dbReference>
<protein>
    <recommendedName>
        <fullName evidence="3">histidine kinase</fullName>
        <ecNumber evidence="3">2.7.13.3</ecNumber>
    </recommendedName>
</protein>
<dbReference type="EC" id="2.7.13.3" evidence="3"/>
<keyword evidence="7 9" id="KW-0694">RNA-binding</keyword>
<feature type="domain" description="RNase III" evidence="12">
    <location>
        <begin position="4"/>
        <end position="59"/>
    </location>
</feature>
<evidence type="ECO:0000259" key="12">
    <source>
        <dbReference type="PROSITE" id="PS50142"/>
    </source>
</evidence>
<dbReference type="InterPro" id="IPR003594">
    <property type="entry name" value="HATPase_dom"/>
</dbReference>
<dbReference type="GO" id="GO:0004525">
    <property type="term" value="F:ribonuclease III activity"/>
    <property type="evidence" value="ECO:0007669"/>
    <property type="project" value="InterPro"/>
</dbReference>
<evidence type="ECO:0000256" key="1">
    <source>
        <dbReference type="ARBA" id="ARBA00000085"/>
    </source>
</evidence>
<comment type="catalytic activity">
    <reaction evidence="1">
        <text>ATP + protein L-histidine = ADP + protein N-phospho-L-histidine.</text>
        <dbReference type="EC" id="2.7.13.3"/>
    </reaction>
</comment>
<keyword evidence="5" id="KW-0808">Transferase</keyword>
<evidence type="ECO:0000259" key="11">
    <source>
        <dbReference type="PROSITE" id="PS50137"/>
    </source>
</evidence>
<comment type="caution">
    <text evidence="13">The sequence shown here is derived from an EMBL/GenBank/DDBJ whole genome shotgun (WGS) entry which is preliminary data.</text>
</comment>
<dbReference type="EMBL" id="LLZG01000394">
    <property type="protein sequence ID" value="KUL22684.1"/>
    <property type="molecule type" value="Genomic_DNA"/>
</dbReference>
<evidence type="ECO:0000256" key="5">
    <source>
        <dbReference type="ARBA" id="ARBA00022679"/>
    </source>
</evidence>
<dbReference type="SMART" id="SM00387">
    <property type="entry name" value="HATPase_c"/>
    <property type="match status" value="1"/>
</dbReference>
<organism evidence="13 14">
    <name type="scientific">Streptomyces regalis</name>
    <dbReference type="NCBI Taxonomy" id="68262"/>
    <lineage>
        <taxon>Bacteria</taxon>
        <taxon>Bacillati</taxon>
        <taxon>Actinomycetota</taxon>
        <taxon>Actinomycetes</taxon>
        <taxon>Kitasatosporales</taxon>
        <taxon>Streptomycetaceae</taxon>
        <taxon>Streptomyces</taxon>
    </lineage>
</organism>
<evidence type="ECO:0000256" key="2">
    <source>
        <dbReference type="ARBA" id="ARBA00010183"/>
    </source>
</evidence>
<dbReference type="InterPro" id="IPR050980">
    <property type="entry name" value="2C_sensor_his_kinase"/>
</dbReference>
<evidence type="ECO:0000256" key="8">
    <source>
        <dbReference type="ARBA" id="ARBA00023012"/>
    </source>
</evidence>
<accession>A0A101J9J0</accession>
<dbReference type="PANTHER" id="PTHR44936">
    <property type="entry name" value="SENSOR PROTEIN CREC"/>
    <property type="match status" value="1"/>
</dbReference>
<dbReference type="GO" id="GO:0000160">
    <property type="term" value="P:phosphorelay signal transduction system"/>
    <property type="evidence" value="ECO:0007669"/>
    <property type="project" value="UniProtKB-KW"/>
</dbReference>
<evidence type="ECO:0000313" key="13">
    <source>
        <dbReference type="EMBL" id="KUL22684.1"/>
    </source>
</evidence>
<keyword evidence="6" id="KW-0418">Kinase</keyword>
<dbReference type="CDD" id="cd00075">
    <property type="entry name" value="HATPase"/>
    <property type="match status" value="1"/>
</dbReference>
<dbReference type="PRINTS" id="PR00344">
    <property type="entry name" value="BCTRLSENSOR"/>
</dbReference>
<name>A0A101J9J0_9ACTN</name>
<comment type="similarity">
    <text evidence="2">Belongs to the ribonuclease III family.</text>
</comment>
<dbReference type="InterPro" id="IPR005467">
    <property type="entry name" value="His_kinase_dom"/>
</dbReference>
<dbReference type="InterPro" id="IPR036890">
    <property type="entry name" value="HATPase_C_sf"/>
</dbReference>
<dbReference type="SUPFAM" id="SSF55874">
    <property type="entry name" value="ATPase domain of HSP90 chaperone/DNA topoisomerase II/histidine kinase"/>
    <property type="match status" value="1"/>
</dbReference>
<evidence type="ECO:0000313" key="14">
    <source>
        <dbReference type="Proteomes" id="UP000053923"/>
    </source>
</evidence>
<dbReference type="SUPFAM" id="SSF69065">
    <property type="entry name" value="RNase III domain-like"/>
    <property type="match status" value="1"/>
</dbReference>
<evidence type="ECO:0000256" key="6">
    <source>
        <dbReference type="ARBA" id="ARBA00022777"/>
    </source>
</evidence>
<dbReference type="Pfam" id="PF02518">
    <property type="entry name" value="HATPase_c"/>
    <property type="match status" value="1"/>
</dbReference>
<evidence type="ECO:0000256" key="7">
    <source>
        <dbReference type="ARBA" id="ARBA00022884"/>
    </source>
</evidence>
<feature type="domain" description="Histidine kinase" evidence="10">
    <location>
        <begin position="514"/>
        <end position="719"/>
    </location>
</feature>
<dbReference type="Gene3D" id="1.10.1520.10">
    <property type="entry name" value="Ribonuclease III domain"/>
    <property type="match status" value="1"/>
</dbReference>
<dbReference type="InterPro" id="IPR004358">
    <property type="entry name" value="Sig_transdc_His_kin-like_C"/>
</dbReference>
<dbReference type="GO" id="GO:0004673">
    <property type="term" value="F:protein histidine kinase activity"/>
    <property type="evidence" value="ECO:0007669"/>
    <property type="project" value="UniProtKB-EC"/>
</dbReference>
<evidence type="ECO:0000256" key="9">
    <source>
        <dbReference type="PROSITE-ProRule" id="PRU00266"/>
    </source>
</evidence>
<feature type="domain" description="DRBM" evidence="11">
    <location>
        <begin position="161"/>
        <end position="234"/>
    </location>
</feature>
<evidence type="ECO:0000256" key="3">
    <source>
        <dbReference type="ARBA" id="ARBA00012438"/>
    </source>
</evidence>
<dbReference type="AlphaFoldDB" id="A0A101J9J0"/>
<dbReference type="InterPro" id="IPR036389">
    <property type="entry name" value="RNase_III_sf"/>
</dbReference>
<proteinExistence type="inferred from homology"/>
<gene>
    <name evidence="13" type="ORF">ADL12_41545</name>
</gene>
<dbReference type="PROSITE" id="PS50137">
    <property type="entry name" value="DS_RBD"/>
    <property type="match status" value="1"/>
</dbReference>
<dbReference type="InterPro" id="IPR000999">
    <property type="entry name" value="RNase_III_dom"/>
</dbReference>
<keyword evidence="4" id="KW-0597">Phosphoprotein</keyword>
<dbReference type="PANTHER" id="PTHR44936:SF9">
    <property type="entry name" value="SENSOR PROTEIN CREC"/>
    <property type="match status" value="1"/>
</dbReference>
<dbReference type="Gene3D" id="3.30.565.10">
    <property type="entry name" value="Histidine kinase-like ATPase, C-terminal domain"/>
    <property type="match status" value="1"/>
</dbReference>
<dbReference type="InterPro" id="IPR014720">
    <property type="entry name" value="dsRBD_dom"/>
</dbReference>
<sequence>MKAVSRLQELFSLPDQARPLLSQALIHASWTYENQAMIARYRQRDYQVLAFLGSHVLVYEYFLATAQHLAVDPPEEFPFGHVPNDIFDSAFRRAGLAPGLLLGAGQSSMGIPVEMGSDAFQAVLGAVSVAEGFPDTLATQWPAEWRSLWQLIVPTAPLPIDPTSRLERAASAMKLQLRHEYRESGPDHQRRYAATVIFESVALDLSTRMDGAAALGKTPAKHQISRLVLNVLDRLADQSPARSFDSANERDRSLARFLLAQQAFVLAMSPVPPQRWISQRLFGLHLASDSAALLMWAVGVDELLSLDVALQPGSHLREAFRSAVDTTADADRALDTALAQAMDAIEQFQDPEAVDPAFLQHLVQLCDVYRCLGIDDPDISLSELVDDWRVLHRGRLKTATQWPGVRISARERATADAALSAVTAAGHETSAEVVGVSPLHLRFRSTQPLSRSSAEGVCALWSKVSRTTSIMPTDHGIDVIVSTTQTPVDPGPVTQAVVDALRPSPEPYRAAVADLLHDLKNQLVASRLASSHPAESRTAQLQQQLTASRHLDEAHSLALRVRAATSILRPAGTESVELGGFLRQYAAAVLTRLPGNISLSVPEASHPVHVALEARALNAVLDNLVGNAIEALRKGGAITLAWTADEYEAVVEIADNGPGLPADVAAALASGERVRSTKPGGNGLGLLGVRTLLARVGGQLSATPAPSGTAWLITLPIATSTTSEST</sequence>
<evidence type="ECO:0000259" key="10">
    <source>
        <dbReference type="PROSITE" id="PS50109"/>
    </source>
</evidence>
<dbReference type="GO" id="GO:0003723">
    <property type="term" value="F:RNA binding"/>
    <property type="evidence" value="ECO:0007669"/>
    <property type="project" value="UniProtKB-UniRule"/>
</dbReference>
<evidence type="ECO:0000256" key="4">
    <source>
        <dbReference type="ARBA" id="ARBA00022553"/>
    </source>
</evidence>
<keyword evidence="14" id="KW-1185">Reference proteome</keyword>
<reference evidence="14" key="1">
    <citation type="submission" date="2015-10" db="EMBL/GenBank/DDBJ databases">
        <authorList>
            <person name="Ju K.-S."/>
            <person name="Doroghazi J.R."/>
            <person name="Metcalf W.W."/>
        </authorList>
    </citation>
    <scope>NUCLEOTIDE SEQUENCE [LARGE SCALE GENOMIC DNA]</scope>
    <source>
        <strain evidence="14">NRRL 3151</strain>
    </source>
</reference>